<organism evidence="4 5">
    <name type="scientific">Parasphingopyxis lamellibrachiae</name>
    <dbReference type="NCBI Taxonomy" id="680125"/>
    <lineage>
        <taxon>Bacteria</taxon>
        <taxon>Pseudomonadati</taxon>
        <taxon>Pseudomonadota</taxon>
        <taxon>Alphaproteobacteria</taxon>
        <taxon>Sphingomonadales</taxon>
        <taxon>Sphingomonadaceae</taxon>
        <taxon>Parasphingopyxis</taxon>
    </lineage>
</organism>
<reference evidence="4 5" key="1">
    <citation type="submission" date="2018-07" db="EMBL/GenBank/DDBJ databases">
        <title>Genomic Encyclopedia of Type Strains, Phase IV (KMG-IV): sequencing the most valuable type-strain genomes for metagenomic binning, comparative biology and taxonomic classification.</title>
        <authorList>
            <person name="Goeker M."/>
        </authorList>
    </citation>
    <scope>NUCLEOTIDE SEQUENCE [LARGE SCALE GENOMIC DNA]</scope>
    <source>
        <strain evidence="4 5">DSM 26725</strain>
    </source>
</reference>
<dbReference type="InterPro" id="IPR001509">
    <property type="entry name" value="Epimerase_deHydtase"/>
</dbReference>
<dbReference type="Gene3D" id="3.40.50.720">
    <property type="entry name" value="NAD(P)-binding Rossmann-like Domain"/>
    <property type="match status" value="1"/>
</dbReference>
<dbReference type="OrthoDB" id="9778052at2"/>
<dbReference type="Pfam" id="PF01370">
    <property type="entry name" value="Epimerase"/>
    <property type="match status" value="1"/>
</dbReference>
<dbReference type="SUPFAM" id="SSF51735">
    <property type="entry name" value="NAD(P)-binding Rossmann-fold domains"/>
    <property type="match status" value="1"/>
</dbReference>
<evidence type="ECO:0000259" key="3">
    <source>
        <dbReference type="Pfam" id="PF01370"/>
    </source>
</evidence>
<dbReference type="GO" id="GO:0016616">
    <property type="term" value="F:oxidoreductase activity, acting on the CH-OH group of donors, NAD or NADP as acceptor"/>
    <property type="evidence" value="ECO:0007669"/>
    <property type="project" value="TreeGrafter"/>
</dbReference>
<accession>A0A3D9FIY9</accession>
<sequence>MPGTVLVTGGSGYIAGFTIRQLVAEGWTVHSTIRSLDREQQVRDILNVDNAKLRFFAADLMDDAGWAEAMAGCTHLAHLASPLPSASPRDENDLIGPARDGALRALRFAKEAGVKRVVMTSSMAAIAYGVDRGEYTFSEKDWTNLEHPDVYPYVKSKTISERAARDWMVANGEGMEFCTINPSMVLGPILSPDFSTSLEAVKKMMDGSFPGAPDLGFCVVDVRDVADLHVRALTAPDMDGERFFAAGKFFKLHDIAMLLKERLGDEAKKVPSRKLPDWLMKIVAIWDPVARQVKSELGKVRHADASHAKEKLGWQTRDEEQTIVDTARSLIDNGIVKT</sequence>
<dbReference type="PANTHER" id="PTHR10366:SF564">
    <property type="entry name" value="STEROL-4-ALPHA-CARBOXYLATE 3-DEHYDROGENASE, DECARBOXYLATING"/>
    <property type="match status" value="1"/>
</dbReference>
<dbReference type="InterPro" id="IPR036291">
    <property type="entry name" value="NAD(P)-bd_dom_sf"/>
</dbReference>
<dbReference type="Proteomes" id="UP000256310">
    <property type="component" value="Unassembled WGS sequence"/>
</dbReference>
<dbReference type="RefSeq" id="WP_116236988.1">
    <property type="nucleotide sequence ID" value="NZ_QRDP01000004.1"/>
</dbReference>
<dbReference type="AlphaFoldDB" id="A0A3D9FIY9"/>
<protein>
    <submittedName>
        <fullName evidence="4">Nucleoside-diphosphate-sugar epimerase</fullName>
    </submittedName>
</protein>
<keyword evidence="1" id="KW-0560">Oxidoreductase</keyword>
<comment type="caution">
    <text evidence="4">The sequence shown here is derived from an EMBL/GenBank/DDBJ whole genome shotgun (WGS) entry which is preliminary data.</text>
</comment>
<proteinExistence type="inferred from homology"/>
<evidence type="ECO:0000256" key="2">
    <source>
        <dbReference type="ARBA" id="ARBA00023445"/>
    </source>
</evidence>
<keyword evidence="5" id="KW-1185">Reference proteome</keyword>
<feature type="domain" description="NAD-dependent epimerase/dehydratase" evidence="3">
    <location>
        <begin position="5"/>
        <end position="239"/>
    </location>
</feature>
<evidence type="ECO:0000256" key="1">
    <source>
        <dbReference type="ARBA" id="ARBA00023002"/>
    </source>
</evidence>
<dbReference type="PANTHER" id="PTHR10366">
    <property type="entry name" value="NAD DEPENDENT EPIMERASE/DEHYDRATASE"/>
    <property type="match status" value="1"/>
</dbReference>
<gene>
    <name evidence="4" type="ORF">DFR46_2804</name>
</gene>
<comment type="similarity">
    <text evidence="2">Belongs to the NAD(P)-dependent epimerase/dehydratase family. Dihydroflavonol-4-reductase subfamily.</text>
</comment>
<name>A0A3D9FIY9_9SPHN</name>
<dbReference type="InterPro" id="IPR050425">
    <property type="entry name" value="NAD(P)_dehydrat-like"/>
</dbReference>
<evidence type="ECO:0000313" key="5">
    <source>
        <dbReference type="Proteomes" id="UP000256310"/>
    </source>
</evidence>
<dbReference type="FunFam" id="3.40.50.720:FF:000336">
    <property type="entry name" value="Aldehyde reductase"/>
    <property type="match status" value="1"/>
</dbReference>
<dbReference type="EMBL" id="QRDP01000004">
    <property type="protein sequence ID" value="RED17750.1"/>
    <property type="molecule type" value="Genomic_DNA"/>
</dbReference>
<evidence type="ECO:0000313" key="4">
    <source>
        <dbReference type="EMBL" id="RED17750.1"/>
    </source>
</evidence>